<dbReference type="Proteomes" id="UP000011715">
    <property type="component" value="Unassembled WGS sequence"/>
</dbReference>
<organism evidence="3 4">
    <name type="scientific">Magnaporthiopsis poae (strain ATCC 64411 / 73-15)</name>
    <name type="common">Kentucky bluegrass fungus</name>
    <name type="synonym">Magnaporthe poae</name>
    <dbReference type="NCBI Taxonomy" id="644358"/>
    <lineage>
        <taxon>Eukaryota</taxon>
        <taxon>Fungi</taxon>
        <taxon>Dikarya</taxon>
        <taxon>Ascomycota</taxon>
        <taxon>Pezizomycotina</taxon>
        <taxon>Sordariomycetes</taxon>
        <taxon>Sordariomycetidae</taxon>
        <taxon>Magnaporthales</taxon>
        <taxon>Magnaporthaceae</taxon>
        <taxon>Magnaporthiopsis</taxon>
    </lineage>
</organism>
<accession>A0A0C4DJZ3</accession>
<dbReference type="GO" id="GO:0003723">
    <property type="term" value="F:RNA binding"/>
    <property type="evidence" value="ECO:0007669"/>
    <property type="project" value="InterPro"/>
</dbReference>
<dbReference type="InterPro" id="IPR036612">
    <property type="entry name" value="KH_dom_type_1_sf"/>
</dbReference>
<dbReference type="Gene3D" id="3.30.1370.10">
    <property type="entry name" value="K Homology domain, type 1"/>
    <property type="match status" value="1"/>
</dbReference>
<dbReference type="EMBL" id="GL876966">
    <property type="protein sequence ID" value="KLU80957.1"/>
    <property type="molecule type" value="Genomic_DNA"/>
</dbReference>
<dbReference type="EMBL" id="ADBL01000012">
    <property type="status" value="NOT_ANNOTATED_CDS"/>
    <property type="molecule type" value="Genomic_DNA"/>
</dbReference>
<keyword evidence="4" id="KW-1185">Reference proteome</keyword>
<reference evidence="3" key="5">
    <citation type="submission" date="2015-06" db="UniProtKB">
        <authorList>
            <consortium name="EnsemblFungi"/>
        </authorList>
    </citation>
    <scope>IDENTIFICATION</scope>
    <source>
        <strain evidence="3">ATCC 64411</strain>
    </source>
</reference>
<dbReference type="AlphaFoldDB" id="A0A0C4DJZ3"/>
<evidence type="ECO:0000256" key="1">
    <source>
        <dbReference type="SAM" id="MobiDB-lite"/>
    </source>
</evidence>
<reference evidence="2" key="3">
    <citation type="submission" date="2011-03" db="EMBL/GenBank/DDBJ databases">
        <title>Annotation of Magnaporthe poae ATCC 64411.</title>
        <authorList>
            <person name="Ma L.-J."/>
            <person name="Dead R."/>
            <person name="Young S.K."/>
            <person name="Zeng Q."/>
            <person name="Gargeya S."/>
            <person name="Fitzgerald M."/>
            <person name="Haas B."/>
            <person name="Abouelleil A."/>
            <person name="Alvarado L."/>
            <person name="Arachchi H.M."/>
            <person name="Berlin A."/>
            <person name="Brown A."/>
            <person name="Chapman S.B."/>
            <person name="Chen Z."/>
            <person name="Dunbar C."/>
            <person name="Freedman E."/>
            <person name="Gearin G."/>
            <person name="Gellesch M."/>
            <person name="Goldberg J."/>
            <person name="Griggs A."/>
            <person name="Gujja S."/>
            <person name="Heiman D."/>
            <person name="Howarth C."/>
            <person name="Larson L."/>
            <person name="Lui A."/>
            <person name="MacDonald P.J.P."/>
            <person name="Mehta T."/>
            <person name="Montmayeur A."/>
            <person name="Murphy C."/>
            <person name="Neiman D."/>
            <person name="Pearson M."/>
            <person name="Priest M."/>
            <person name="Roberts A."/>
            <person name="Saif S."/>
            <person name="Shea T."/>
            <person name="Shenoy N."/>
            <person name="Sisk P."/>
            <person name="Stolte C."/>
            <person name="Sykes S."/>
            <person name="Yandava C."/>
            <person name="Wortman J."/>
            <person name="Nusbaum C."/>
            <person name="Birren B."/>
        </authorList>
    </citation>
    <scope>NUCLEOTIDE SEQUENCE</scope>
    <source>
        <strain evidence="2">ATCC 64411</strain>
    </source>
</reference>
<dbReference type="EnsemblFungi" id="MAPG_00053T0">
    <property type="protein sequence ID" value="MAPG_00053T0"/>
    <property type="gene ID" value="MAPG_00053"/>
</dbReference>
<dbReference type="STRING" id="644358.A0A0C4DJZ3"/>
<protein>
    <submittedName>
        <fullName evidence="2 3">Uncharacterized protein</fullName>
    </submittedName>
</protein>
<reference evidence="2" key="1">
    <citation type="submission" date="2010-05" db="EMBL/GenBank/DDBJ databases">
        <title>The Genome Sequence of Magnaporthe poae strain ATCC 64411.</title>
        <authorList>
            <consortium name="The Broad Institute Genome Sequencing Platform"/>
            <consortium name="Broad Institute Genome Sequencing Center for Infectious Disease"/>
            <person name="Ma L.-J."/>
            <person name="Dead R."/>
            <person name="Young S."/>
            <person name="Zeng Q."/>
            <person name="Koehrsen M."/>
            <person name="Alvarado L."/>
            <person name="Berlin A."/>
            <person name="Chapman S.B."/>
            <person name="Chen Z."/>
            <person name="Freedman E."/>
            <person name="Gellesch M."/>
            <person name="Goldberg J."/>
            <person name="Griggs A."/>
            <person name="Gujja S."/>
            <person name="Heilman E.R."/>
            <person name="Heiman D."/>
            <person name="Hepburn T."/>
            <person name="Howarth C."/>
            <person name="Jen D."/>
            <person name="Larson L."/>
            <person name="Mehta T."/>
            <person name="Neiman D."/>
            <person name="Pearson M."/>
            <person name="Roberts A."/>
            <person name="Saif S."/>
            <person name="Shea T."/>
            <person name="Shenoy N."/>
            <person name="Sisk P."/>
            <person name="Stolte C."/>
            <person name="Sykes S."/>
            <person name="Walk T."/>
            <person name="White J."/>
            <person name="Yandava C."/>
            <person name="Haas B."/>
            <person name="Nusbaum C."/>
            <person name="Birren B."/>
        </authorList>
    </citation>
    <scope>NUCLEOTIDE SEQUENCE</scope>
    <source>
        <strain evidence="2">ATCC 64411</strain>
    </source>
</reference>
<reference evidence="4" key="2">
    <citation type="submission" date="2010-05" db="EMBL/GenBank/DDBJ databases">
        <title>The genome sequence of Magnaporthe poae strain ATCC 64411.</title>
        <authorList>
            <person name="Ma L.-J."/>
            <person name="Dead R."/>
            <person name="Young S."/>
            <person name="Zeng Q."/>
            <person name="Koehrsen M."/>
            <person name="Alvarado L."/>
            <person name="Berlin A."/>
            <person name="Chapman S.B."/>
            <person name="Chen Z."/>
            <person name="Freedman E."/>
            <person name="Gellesch M."/>
            <person name="Goldberg J."/>
            <person name="Griggs A."/>
            <person name="Gujja S."/>
            <person name="Heilman E.R."/>
            <person name="Heiman D."/>
            <person name="Hepburn T."/>
            <person name="Howarth C."/>
            <person name="Jen D."/>
            <person name="Larson L."/>
            <person name="Mehta T."/>
            <person name="Neiman D."/>
            <person name="Pearson M."/>
            <person name="Roberts A."/>
            <person name="Saif S."/>
            <person name="Shea T."/>
            <person name="Shenoy N."/>
            <person name="Sisk P."/>
            <person name="Stolte C."/>
            <person name="Sykes S."/>
            <person name="Walk T."/>
            <person name="White J."/>
            <person name="Yandava C."/>
            <person name="Haas B."/>
            <person name="Nusbaum C."/>
            <person name="Birren B."/>
        </authorList>
    </citation>
    <scope>NUCLEOTIDE SEQUENCE [LARGE SCALE GENOMIC DNA]</scope>
    <source>
        <strain evidence="4">ATCC 64411 / 73-15</strain>
    </source>
</reference>
<proteinExistence type="predicted"/>
<evidence type="ECO:0000313" key="2">
    <source>
        <dbReference type="EMBL" id="KLU80957.1"/>
    </source>
</evidence>
<evidence type="ECO:0000313" key="3">
    <source>
        <dbReference type="EnsemblFungi" id="MAPG_00053T0"/>
    </source>
</evidence>
<dbReference type="VEuPathDB" id="FungiDB:MAPG_00053"/>
<evidence type="ECO:0000313" key="4">
    <source>
        <dbReference type="Proteomes" id="UP000011715"/>
    </source>
</evidence>
<sequence length="129" mass="14329">MDRARELLGAVIEAAITTPEWDNERKRNQLRDLAMLNGTFRDDERRDGWYRNGGGRFLTGGPADEAVVMDTPALPVAGGRSIEGGDTDQLYQQLMEDIGGKEDCGTAADLSQTPRWTKTPPWRPESGRH</sequence>
<feature type="region of interest" description="Disordered" evidence="1">
    <location>
        <begin position="101"/>
        <end position="129"/>
    </location>
</feature>
<dbReference type="OrthoDB" id="6777263at2759"/>
<name>A0A0C4DJZ3_MAGP6</name>
<gene>
    <name evidence="2" type="ORF">MAPG_00053</name>
</gene>
<reference evidence="3" key="4">
    <citation type="journal article" date="2015" name="G3 (Bethesda)">
        <title>Genome sequences of three phytopathogenic species of the Magnaporthaceae family of fungi.</title>
        <authorList>
            <person name="Okagaki L.H."/>
            <person name="Nunes C.C."/>
            <person name="Sailsbery J."/>
            <person name="Clay B."/>
            <person name="Brown D."/>
            <person name="John T."/>
            <person name="Oh Y."/>
            <person name="Young N."/>
            <person name="Fitzgerald M."/>
            <person name="Haas B.J."/>
            <person name="Zeng Q."/>
            <person name="Young S."/>
            <person name="Adiconis X."/>
            <person name="Fan L."/>
            <person name="Levin J.Z."/>
            <person name="Mitchell T.K."/>
            <person name="Okubara P.A."/>
            <person name="Farman M.L."/>
            <person name="Kohn L.M."/>
            <person name="Birren B."/>
            <person name="Ma L.-J."/>
            <person name="Dean R.A."/>
        </authorList>
    </citation>
    <scope>NUCLEOTIDE SEQUENCE</scope>
    <source>
        <strain evidence="3">ATCC 64411 / 73-15</strain>
    </source>
</reference>